<evidence type="ECO:0000256" key="14">
    <source>
        <dbReference type="ARBA" id="ARBA00023136"/>
    </source>
</evidence>
<organism evidence="20 21">
    <name type="scientific">Exiguobacterium indicum</name>
    <dbReference type="NCBI Taxonomy" id="296995"/>
    <lineage>
        <taxon>Bacteria</taxon>
        <taxon>Bacillati</taxon>
        <taxon>Bacillota</taxon>
        <taxon>Bacilli</taxon>
        <taxon>Bacillales</taxon>
        <taxon>Bacillales Family XII. Incertae Sedis</taxon>
        <taxon>Exiguobacterium</taxon>
    </lineage>
</organism>
<feature type="transmembrane region" description="Helical" evidence="17">
    <location>
        <begin position="160"/>
        <end position="187"/>
    </location>
</feature>
<dbReference type="InterPro" id="IPR003661">
    <property type="entry name" value="HisK_dim/P_dom"/>
</dbReference>
<dbReference type="GO" id="GO:0005886">
    <property type="term" value="C:plasma membrane"/>
    <property type="evidence" value="ECO:0007669"/>
    <property type="project" value="UniProtKB-SubCell"/>
</dbReference>
<dbReference type="InterPro" id="IPR050398">
    <property type="entry name" value="HssS/ArlS-like"/>
</dbReference>
<evidence type="ECO:0000256" key="11">
    <source>
        <dbReference type="ARBA" id="ARBA00022989"/>
    </source>
</evidence>
<dbReference type="RefSeq" id="WP_058264528.1">
    <property type="nucleotide sequence ID" value="NZ_FMYN01000001.1"/>
</dbReference>
<feature type="transmembrane region" description="Helical" evidence="17">
    <location>
        <begin position="12"/>
        <end position="34"/>
    </location>
</feature>
<dbReference type="InterPro" id="IPR004358">
    <property type="entry name" value="Sig_transdc_His_kin-like_C"/>
</dbReference>
<comment type="subcellular location">
    <subcellularLocation>
        <location evidence="2">Cell membrane</location>
        <topology evidence="2">Multi-pass membrane protein</topology>
    </subcellularLocation>
</comment>
<evidence type="ECO:0000256" key="8">
    <source>
        <dbReference type="ARBA" id="ARBA00022741"/>
    </source>
</evidence>
<sequence>MRSLYTKIVGLVCVVLLVSALLALLISNIAYYSFWQDSYSQKVEEAVETAIDYYETHGDGKTESFYRMLQATGFQLYVQTEDGTERYGNPFRDETLSSQIVEQVKNGQPYYGMREYPFHLFLLGLFDNEVINTYGTSVKTAQGTDAIFVRPDLSRQIRELHLFVGLFLGLLVVISFLLLVFSIRYLVRPIRRLTKATEQMAAGDYGIRVGTKARDEIGELSRRFDEMATAVEASDTERRRFVANVSHEFQSPLTTISGYAGQLYVTGEDVRRRAIIQQEAARMSELTRQLLILAKLDEGRRFKRQALDLRASLETTLATLAFQLDEQGIAVALDVSPALQIQADASALEHVFQNVIRNAVSVSAEGATIHIQAEEQVNQFIVRIKDEGPGMTEQQMEHAFERFYQGDVSRTSRGTGLGLAIVKETMRQLGGDASLSSDSSGLTVTLIFLRT</sequence>
<dbReference type="InterPro" id="IPR003660">
    <property type="entry name" value="HAMP_dom"/>
</dbReference>
<dbReference type="Pfam" id="PF02518">
    <property type="entry name" value="HATPase_c"/>
    <property type="match status" value="1"/>
</dbReference>
<keyword evidence="14 17" id="KW-0472">Membrane</keyword>
<dbReference type="GO" id="GO:0005524">
    <property type="term" value="F:ATP binding"/>
    <property type="evidence" value="ECO:0007669"/>
    <property type="project" value="UniProtKB-KW"/>
</dbReference>
<evidence type="ECO:0000313" key="21">
    <source>
        <dbReference type="Proteomes" id="UP000053797"/>
    </source>
</evidence>
<evidence type="ECO:0000256" key="12">
    <source>
        <dbReference type="ARBA" id="ARBA00023012"/>
    </source>
</evidence>
<evidence type="ECO:0000256" key="1">
    <source>
        <dbReference type="ARBA" id="ARBA00000085"/>
    </source>
</evidence>
<dbReference type="SMART" id="SM00388">
    <property type="entry name" value="HisKA"/>
    <property type="match status" value="1"/>
</dbReference>
<feature type="domain" description="HAMP" evidence="19">
    <location>
        <begin position="184"/>
        <end position="236"/>
    </location>
</feature>
<dbReference type="SUPFAM" id="SSF55874">
    <property type="entry name" value="ATPase domain of HSP90 chaperone/DNA topoisomerase II/histidine kinase"/>
    <property type="match status" value="1"/>
</dbReference>
<dbReference type="PANTHER" id="PTHR45528">
    <property type="entry name" value="SENSOR HISTIDINE KINASE CPXA"/>
    <property type="match status" value="1"/>
</dbReference>
<evidence type="ECO:0000256" key="6">
    <source>
        <dbReference type="ARBA" id="ARBA00022679"/>
    </source>
</evidence>
<evidence type="ECO:0000256" key="15">
    <source>
        <dbReference type="ARBA" id="ARBA00037219"/>
    </source>
</evidence>
<dbReference type="InterPro" id="IPR036890">
    <property type="entry name" value="HATPase_C_sf"/>
</dbReference>
<comment type="function">
    <text evidence="15">Member of the two-component regulatory system HssS/HssR involved in intracellular heme homeostasis and tempering of staphylococcal virulence. HssS functions as a heme sensor histidine kinase which is autophosphorylated at a histidine residue and transfers its phosphate group to an aspartate residue of HssR. HssR/HssS activates the expression of hrtAB, an efflux pump, in response to extracellular heme, hemin, hemoglobin or blood.</text>
</comment>
<evidence type="ECO:0000256" key="16">
    <source>
        <dbReference type="ARBA" id="ARBA00040841"/>
    </source>
</evidence>
<keyword evidence="11 17" id="KW-1133">Transmembrane helix</keyword>
<feature type="domain" description="Histidine kinase" evidence="18">
    <location>
        <begin position="244"/>
        <end position="451"/>
    </location>
</feature>
<keyword evidence="13" id="KW-0843">Virulence</keyword>
<dbReference type="OrthoDB" id="9813151at2"/>
<gene>
    <name evidence="20" type="ORF">AS033_00520</name>
</gene>
<keyword evidence="6" id="KW-0808">Transferase</keyword>
<keyword evidence="5" id="KW-0597">Phosphoprotein</keyword>
<keyword evidence="8" id="KW-0547">Nucleotide-binding</keyword>
<comment type="caution">
    <text evidence="20">The sequence shown here is derived from an EMBL/GenBank/DDBJ whole genome shotgun (WGS) entry which is preliminary data.</text>
</comment>
<dbReference type="Proteomes" id="UP000053797">
    <property type="component" value="Unassembled WGS sequence"/>
</dbReference>
<dbReference type="CDD" id="cd00082">
    <property type="entry name" value="HisKA"/>
    <property type="match status" value="1"/>
</dbReference>
<dbReference type="PROSITE" id="PS50109">
    <property type="entry name" value="HIS_KIN"/>
    <property type="match status" value="1"/>
</dbReference>
<accession>A0A0V8GI10</accession>
<evidence type="ECO:0000256" key="17">
    <source>
        <dbReference type="SAM" id="Phobius"/>
    </source>
</evidence>
<dbReference type="PROSITE" id="PS50885">
    <property type="entry name" value="HAMP"/>
    <property type="match status" value="1"/>
</dbReference>
<dbReference type="SUPFAM" id="SSF158472">
    <property type="entry name" value="HAMP domain-like"/>
    <property type="match status" value="1"/>
</dbReference>
<evidence type="ECO:0000256" key="13">
    <source>
        <dbReference type="ARBA" id="ARBA00023026"/>
    </source>
</evidence>
<dbReference type="Pfam" id="PF00512">
    <property type="entry name" value="HisKA"/>
    <property type="match status" value="1"/>
</dbReference>
<protein>
    <recommendedName>
        <fullName evidence="16">Heme sensor protein HssS</fullName>
        <ecNumber evidence="3">2.7.13.3</ecNumber>
    </recommendedName>
</protein>
<reference evidence="20 21" key="1">
    <citation type="journal article" date="2015" name="Int. J. Syst. Evol. Microbiol.">
        <title>Exiguobacterium enclense sp. nov., isolated from sediment.</title>
        <authorList>
            <person name="Dastager S.G."/>
            <person name="Mawlankar R."/>
            <person name="Sonalkar V.V."/>
            <person name="Thorat M.N."/>
            <person name="Mual P."/>
            <person name="Verma A."/>
            <person name="Krishnamurthi S."/>
            <person name="Tang S.K."/>
            <person name="Li W.J."/>
        </authorList>
    </citation>
    <scope>NUCLEOTIDE SEQUENCE [LARGE SCALE GENOMIC DNA]</scope>
    <source>
        <strain evidence="20 21">NIO-1109</strain>
    </source>
</reference>
<evidence type="ECO:0000256" key="9">
    <source>
        <dbReference type="ARBA" id="ARBA00022777"/>
    </source>
</evidence>
<dbReference type="CDD" id="cd06225">
    <property type="entry name" value="HAMP"/>
    <property type="match status" value="1"/>
</dbReference>
<dbReference type="SMART" id="SM00387">
    <property type="entry name" value="HATPase_c"/>
    <property type="match status" value="1"/>
</dbReference>
<dbReference type="GO" id="GO:0000155">
    <property type="term" value="F:phosphorelay sensor kinase activity"/>
    <property type="evidence" value="ECO:0007669"/>
    <property type="project" value="InterPro"/>
</dbReference>
<keyword evidence="7 17" id="KW-0812">Transmembrane</keyword>
<proteinExistence type="predicted"/>
<evidence type="ECO:0000256" key="5">
    <source>
        <dbReference type="ARBA" id="ARBA00022553"/>
    </source>
</evidence>
<evidence type="ECO:0000259" key="19">
    <source>
        <dbReference type="PROSITE" id="PS50885"/>
    </source>
</evidence>
<dbReference type="Pfam" id="PF00672">
    <property type="entry name" value="HAMP"/>
    <property type="match status" value="1"/>
</dbReference>
<keyword evidence="9 20" id="KW-0418">Kinase</keyword>
<keyword evidence="10" id="KW-0067">ATP-binding</keyword>
<dbReference type="SMART" id="SM00304">
    <property type="entry name" value="HAMP"/>
    <property type="match status" value="1"/>
</dbReference>
<dbReference type="PANTHER" id="PTHR45528:SF11">
    <property type="entry name" value="HISTIDINE KINASE"/>
    <property type="match status" value="1"/>
</dbReference>
<evidence type="ECO:0000256" key="4">
    <source>
        <dbReference type="ARBA" id="ARBA00022475"/>
    </source>
</evidence>
<dbReference type="EMBL" id="LNQL01000001">
    <property type="protein sequence ID" value="KSU49884.1"/>
    <property type="molecule type" value="Genomic_DNA"/>
</dbReference>
<dbReference type="InterPro" id="IPR003594">
    <property type="entry name" value="HATPase_dom"/>
</dbReference>
<evidence type="ECO:0000256" key="3">
    <source>
        <dbReference type="ARBA" id="ARBA00012438"/>
    </source>
</evidence>
<evidence type="ECO:0000313" key="20">
    <source>
        <dbReference type="EMBL" id="KSU49884.1"/>
    </source>
</evidence>
<dbReference type="CDD" id="cd00075">
    <property type="entry name" value="HATPase"/>
    <property type="match status" value="1"/>
</dbReference>
<dbReference type="PRINTS" id="PR00344">
    <property type="entry name" value="BCTRLSENSOR"/>
</dbReference>
<dbReference type="EC" id="2.7.13.3" evidence="3"/>
<evidence type="ECO:0000259" key="18">
    <source>
        <dbReference type="PROSITE" id="PS50109"/>
    </source>
</evidence>
<keyword evidence="4" id="KW-1003">Cell membrane</keyword>
<dbReference type="Gene3D" id="1.10.287.130">
    <property type="match status" value="1"/>
</dbReference>
<evidence type="ECO:0000256" key="10">
    <source>
        <dbReference type="ARBA" id="ARBA00022840"/>
    </source>
</evidence>
<name>A0A0V8GI10_9BACL</name>
<dbReference type="SUPFAM" id="SSF47384">
    <property type="entry name" value="Homodimeric domain of signal transducing histidine kinase"/>
    <property type="match status" value="1"/>
</dbReference>
<dbReference type="AlphaFoldDB" id="A0A0V8GI10"/>
<dbReference type="InterPro" id="IPR036097">
    <property type="entry name" value="HisK_dim/P_sf"/>
</dbReference>
<dbReference type="InterPro" id="IPR005467">
    <property type="entry name" value="His_kinase_dom"/>
</dbReference>
<evidence type="ECO:0000256" key="2">
    <source>
        <dbReference type="ARBA" id="ARBA00004651"/>
    </source>
</evidence>
<keyword evidence="12" id="KW-0902">Two-component regulatory system</keyword>
<evidence type="ECO:0000256" key="7">
    <source>
        <dbReference type="ARBA" id="ARBA00022692"/>
    </source>
</evidence>
<comment type="catalytic activity">
    <reaction evidence="1">
        <text>ATP + protein L-histidine = ADP + protein N-phospho-L-histidine.</text>
        <dbReference type="EC" id="2.7.13.3"/>
    </reaction>
</comment>
<dbReference type="Gene3D" id="6.10.340.10">
    <property type="match status" value="1"/>
</dbReference>
<dbReference type="Gene3D" id="3.30.565.10">
    <property type="entry name" value="Histidine kinase-like ATPase, C-terminal domain"/>
    <property type="match status" value="1"/>
</dbReference>